<dbReference type="CDD" id="cd22341">
    <property type="entry name" value="NucS-like"/>
    <property type="match status" value="1"/>
</dbReference>
<dbReference type="InterPro" id="IPR048302">
    <property type="entry name" value="NucS_N"/>
</dbReference>
<sequence>MQFEECVNIDVNSNCEDIVLKLNELKNRHVIIIAGDMSIEYVGRASSYAPQGLRIFIAKPDGSLLIHESHKVEPLNWQPPKSVVRYECKNGNLFVNSRRLQPVEELLIEFSKLYFIWTCRLATTQLVVIGREADIVKAIVMNADMLERGAMVIGTDIATPYGKVDVLLKKEDGTLIVVEAKNEKASISAVMQLKRYVDFYKEKGFNVIGILVAPSITEEAFAYILKEKNMKFVELKTFFSMPSTKQIHALDKYIK</sequence>
<comment type="function">
    <text evidence="6">Cleaves both 3' and 5' ssDNA extremities of branched DNA structures.</text>
</comment>
<name>A0A7J2U000_9CREN</name>
<dbReference type="EC" id="3.1.-.-" evidence="6"/>
<evidence type="ECO:0000259" key="8">
    <source>
        <dbReference type="Pfam" id="PF21003"/>
    </source>
</evidence>
<dbReference type="PANTHER" id="PTHR38814:SF1">
    <property type="entry name" value="ENDONUCLEASE NUCS"/>
    <property type="match status" value="1"/>
</dbReference>
<evidence type="ECO:0000256" key="2">
    <source>
        <dbReference type="ARBA" id="ARBA00022722"/>
    </source>
</evidence>
<keyword evidence="4 6" id="KW-0378">Hydrolase</keyword>
<dbReference type="EMBL" id="DSEU01000004">
    <property type="protein sequence ID" value="HEM66094.1"/>
    <property type="molecule type" value="Genomic_DNA"/>
</dbReference>
<feature type="domain" description="Endonuclease NucS N-terminal PH-like" evidence="8">
    <location>
        <begin position="28"/>
        <end position="115"/>
    </location>
</feature>
<evidence type="ECO:0000259" key="7">
    <source>
        <dbReference type="Pfam" id="PF01939"/>
    </source>
</evidence>
<dbReference type="Gene3D" id="3.40.1350.10">
    <property type="match status" value="1"/>
</dbReference>
<comment type="caution">
    <text evidence="9">The sequence shown here is derived from an EMBL/GenBank/DDBJ whole genome shotgun (WGS) entry which is preliminary data.</text>
</comment>
<comment type="similarity">
    <text evidence="6">Belongs to the NucS endonuclease family.</text>
</comment>
<dbReference type="HAMAP" id="MF_00722">
    <property type="entry name" value="NucS"/>
    <property type="match status" value="1"/>
</dbReference>
<dbReference type="Pfam" id="PF21003">
    <property type="entry name" value="NucS_N"/>
    <property type="match status" value="1"/>
</dbReference>
<gene>
    <name evidence="6" type="primary">nucS</name>
    <name evidence="9" type="ORF">ENO26_00710</name>
</gene>
<dbReference type="GO" id="GO:0000014">
    <property type="term" value="F:single-stranded DNA endodeoxyribonuclease activity"/>
    <property type="evidence" value="ECO:0007669"/>
    <property type="project" value="UniProtKB-UniRule"/>
</dbReference>
<dbReference type="NCBIfam" id="NF003270">
    <property type="entry name" value="PRK04247.1"/>
    <property type="match status" value="1"/>
</dbReference>
<dbReference type="InterPro" id="IPR011856">
    <property type="entry name" value="tRNA_endonuc-like_dom_sf"/>
</dbReference>
<evidence type="ECO:0000256" key="6">
    <source>
        <dbReference type="HAMAP-Rule" id="MF_00722"/>
    </source>
</evidence>
<dbReference type="GO" id="GO:0003677">
    <property type="term" value="F:DNA binding"/>
    <property type="evidence" value="ECO:0007669"/>
    <property type="project" value="UniProtKB-KW"/>
</dbReference>
<dbReference type="Pfam" id="PF01939">
    <property type="entry name" value="NucS_C"/>
    <property type="match status" value="1"/>
</dbReference>
<feature type="domain" description="Endonuclease NucS C-terminal" evidence="7">
    <location>
        <begin position="132"/>
        <end position="236"/>
    </location>
</feature>
<dbReference type="GO" id="GO:0005737">
    <property type="term" value="C:cytoplasm"/>
    <property type="evidence" value="ECO:0007669"/>
    <property type="project" value="UniProtKB-SubCell"/>
</dbReference>
<evidence type="ECO:0000256" key="5">
    <source>
        <dbReference type="ARBA" id="ARBA00023125"/>
    </source>
</evidence>
<proteinExistence type="inferred from homology"/>
<keyword evidence="2 6" id="KW-0540">Nuclease</keyword>
<organism evidence="9">
    <name type="scientific">Ignisphaera aggregans</name>
    <dbReference type="NCBI Taxonomy" id="334771"/>
    <lineage>
        <taxon>Archaea</taxon>
        <taxon>Thermoproteota</taxon>
        <taxon>Thermoprotei</taxon>
        <taxon>Desulfurococcales</taxon>
        <taxon>Desulfurococcaceae</taxon>
        <taxon>Ignisphaera</taxon>
    </lineage>
</organism>
<evidence type="ECO:0000256" key="4">
    <source>
        <dbReference type="ARBA" id="ARBA00022801"/>
    </source>
</evidence>
<keyword evidence="3 6" id="KW-0255">Endonuclease</keyword>
<keyword evidence="1 6" id="KW-0963">Cytoplasm</keyword>
<dbReference type="PANTHER" id="PTHR38814">
    <property type="entry name" value="ENDONUCLEASE NUCS"/>
    <property type="match status" value="1"/>
</dbReference>
<evidence type="ECO:0000256" key="3">
    <source>
        <dbReference type="ARBA" id="ARBA00022759"/>
    </source>
</evidence>
<evidence type="ECO:0000256" key="1">
    <source>
        <dbReference type="ARBA" id="ARBA00022490"/>
    </source>
</evidence>
<protein>
    <recommendedName>
        <fullName evidence="6">Endonuclease NucS</fullName>
        <ecNumber evidence="6">3.1.-.-</ecNumber>
    </recommendedName>
</protein>
<dbReference type="Gene3D" id="2.70.180.20">
    <property type="match status" value="1"/>
</dbReference>
<keyword evidence="5 6" id="KW-0238">DNA-binding</keyword>
<dbReference type="InterPro" id="IPR049173">
    <property type="entry name" value="NucS_N_sf"/>
</dbReference>
<evidence type="ECO:0000313" key="9">
    <source>
        <dbReference type="EMBL" id="HEM66094.1"/>
    </source>
</evidence>
<reference evidence="9" key="1">
    <citation type="journal article" date="2020" name="mSystems">
        <title>Genome- and Community-Level Interaction Insights into Carbon Utilization and Element Cycling Functions of Hydrothermarchaeota in Hydrothermal Sediment.</title>
        <authorList>
            <person name="Zhou Z."/>
            <person name="Liu Y."/>
            <person name="Xu W."/>
            <person name="Pan J."/>
            <person name="Luo Z.H."/>
            <person name="Li M."/>
        </authorList>
    </citation>
    <scope>NUCLEOTIDE SEQUENCE [LARGE SCALE GENOMIC DNA]</scope>
    <source>
        <strain evidence="9">SpSt-125</strain>
    </source>
</reference>
<accession>A0A7J2U000</accession>
<dbReference type="InterPro" id="IPR048301">
    <property type="entry name" value="NucS_C"/>
</dbReference>
<dbReference type="InterPro" id="IPR002793">
    <property type="entry name" value="Endonuclease_NucS"/>
</dbReference>
<comment type="subcellular location">
    <subcellularLocation>
        <location evidence="6">Cytoplasm</location>
    </subcellularLocation>
</comment>
<dbReference type="AlphaFoldDB" id="A0A7J2U000"/>